<feature type="compositionally biased region" description="Basic and acidic residues" evidence="1">
    <location>
        <begin position="31"/>
        <end position="44"/>
    </location>
</feature>
<gene>
    <name evidence="2" type="ORF">DY000_02015240</name>
</gene>
<dbReference type="Proteomes" id="UP000266723">
    <property type="component" value="Unassembled WGS sequence"/>
</dbReference>
<keyword evidence="3" id="KW-1185">Reference proteome</keyword>
<comment type="caution">
    <text evidence="2">The sequence shown here is derived from an EMBL/GenBank/DDBJ whole genome shotgun (WGS) entry which is preliminary data.</text>
</comment>
<feature type="compositionally biased region" description="Basic and acidic residues" evidence="1">
    <location>
        <begin position="152"/>
        <end position="165"/>
    </location>
</feature>
<organism evidence="2 3">
    <name type="scientific">Brassica cretica</name>
    <name type="common">Mustard</name>
    <dbReference type="NCBI Taxonomy" id="69181"/>
    <lineage>
        <taxon>Eukaryota</taxon>
        <taxon>Viridiplantae</taxon>
        <taxon>Streptophyta</taxon>
        <taxon>Embryophyta</taxon>
        <taxon>Tracheophyta</taxon>
        <taxon>Spermatophyta</taxon>
        <taxon>Magnoliopsida</taxon>
        <taxon>eudicotyledons</taxon>
        <taxon>Gunneridae</taxon>
        <taxon>Pentapetalae</taxon>
        <taxon>rosids</taxon>
        <taxon>malvids</taxon>
        <taxon>Brassicales</taxon>
        <taxon>Brassicaceae</taxon>
        <taxon>Brassiceae</taxon>
        <taxon>Brassica</taxon>
    </lineage>
</organism>
<accession>A0ABQ7D820</accession>
<protein>
    <submittedName>
        <fullName evidence="2">Uncharacterized protein</fullName>
    </submittedName>
</protein>
<evidence type="ECO:0000313" key="2">
    <source>
        <dbReference type="EMBL" id="KAF3567639.1"/>
    </source>
</evidence>
<dbReference type="EMBL" id="QGKV02000759">
    <property type="protein sequence ID" value="KAF3567639.1"/>
    <property type="molecule type" value="Genomic_DNA"/>
</dbReference>
<reference evidence="2 3" key="1">
    <citation type="journal article" date="2020" name="BMC Genomics">
        <title>Intraspecific diversification of the crop wild relative Brassica cretica Lam. using demographic model selection.</title>
        <authorList>
            <person name="Kioukis A."/>
            <person name="Michalopoulou V.A."/>
            <person name="Briers L."/>
            <person name="Pirintsos S."/>
            <person name="Studholme D.J."/>
            <person name="Pavlidis P."/>
            <person name="Sarris P.F."/>
        </authorList>
    </citation>
    <scope>NUCLEOTIDE SEQUENCE [LARGE SCALE GENOMIC DNA]</scope>
    <source>
        <strain evidence="3">cv. PFS-1207/04</strain>
    </source>
</reference>
<feature type="region of interest" description="Disordered" evidence="1">
    <location>
        <begin position="143"/>
        <end position="165"/>
    </location>
</feature>
<sequence>MNLIQGPTPYGYKWQESLAQGGGSSMTGRSGENESKVSREESGVELKDRINWVELVCLKPGDGRWSSYEKEARMISSQERRTPKKWGQVPTRHGRLDVGCKRKDAQAQGTKRSRWKLLVMCIWNLIQGPTPYGYKWQESLAQGGGSSMAGRSGEKESKVSREESGVELKDRINRVELVCLKPRDGRLSCSGESYPEEFLELLPTSETCLQHLVAIGKSVKFPRALK</sequence>
<evidence type="ECO:0000256" key="1">
    <source>
        <dbReference type="SAM" id="MobiDB-lite"/>
    </source>
</evidence>
<name>A0ABQ7D820_BRACR</name>
<proteinExistence type="predicted"/>
<feature type="region of interest" description="Disordered" evidence="1">
    <location>
        <begin position="1"/>
        <end position="44"/>
    </location>
</feature>
<evidence type="ECO:0000313" key="3">
    <source>
        <dbReference type="Proteomes" id="UP000266723"/>
    </source>
</evidence>